<dbReference type="eggNOG" id="KOG1543">
    <property type="taxonomic scope" value="Eukaryota"/>
</dbReference>
<dbReference type="OrthoDB" id="10253408at2759"/>
<dbReference type="InterPro" id="IPR039417">
    <property type="entry name" value="Peptidase_C1A_papain-like"/>
</dbReference>
<sequence>MLGYKPELRDATQTVGATRDADEYKANWKYASVEPLENVDWVERGAVTAPKNQGQCGSCWAFSTTGAIEGINQIRTGRLVSLSEQELVSCSTQNMACNGGLMDNAFKWVQKNGGIDSEFQYPYAAEKLSCNKFKLQLHVATIDGFEDVPPGDEKELEKAVSQQPVSIAIEADTKAFMLYQGGVFDSKECGSQVDHGVLVVVKNSWGNQWGEGGFIRMARRISAETGQCGITTAPSFPTKSA</sequence>
<dbReference type="GeneID" id="5004654"/>
<name>A4S5K4_OSTLU</name>
<dbReference type="CDD" id="cd02248">
    <property type="entry name" value="Peptidase_C1A"/>
    <property type="match status" value="1"/>
</dbReference>
<evidence type="ECO:0000256" key="2">
    <source>
        <dbReference type="ARBA" id="ARBA00023157"/>
    </source>
</evidence>
<evidence type="ECO:0000259" key="3">
    <source>
        <dbReference type="SMART" id="SM00645"/>
    </source>
</evidence>
<dbReference type="GO" id="GO:0008234">
    <property type="term" value="F:cysteine-type peptidase activity"/>
    <property type="evidence" value="ECO:0007669"/>
    <property type="project" value="InterPro"/>
</dbReference>
<organism evidence="4 5">
    <name type="scientific">Ostreococcus lucimarinus (strain CCE9901)</name>
    <dbReference type="NCBI Taxonomy" id="436017"/>
    <lineage>
        <taxon>Eukaryota</taxon>
        <taxon>Viridiplantae</taxon>
        <taxon>Chlorophyta</taxon>
        <taxon>Mamiellophyceae</taxon>
        <taxon>Mamiellales</taxon>
        <taxon>Bathycoccaceae</taxon>
        <taxon>Ostreococcus</taxon>
    </lineage>
</organism>
<accession>A4S5K4</accession>
<evidence type="ECO:0000313" key="5">
    <source>
        <dbReference type="Proteomes" id="UP000001568"/>
    </source>
</evidence>
<reference evidence="4 5" key="1">
    <citation type="journal article" date="2007" name="Proc. Natl. Acad. Sci. U.S.A.">
        <title>The tiny eukaryote Ostreococcus provides genomic insights into the paradox of plankton speciation.</title>
        <authorList>
            <person name="Palenik B."/>
            <person name="Grimwood J."/>
            <person name="Aerts A."/>
            <person name="Rouze P."/>
            <person name="Salamov A."/>
            <person name="Putnam N."/>
            <person name="Dupont C."/>
            <person name="Jorgensen R."/>
            <person name="Derelle E."/>
            <person name="Rombauts S."/>
            <person name="Zhou K."/>
            <person name="Otillar R."/>
            <person name="Merchant S.S."/>
            <person name="Podell S."/>
            <person name="Gaasterland T."/>
            <person name="Napoli C."/>
            <person name="Gendler K."/>
            <person name="Manuell A."/>
            <person name="Tai V."/>
            <person name="Vallon O."/>
            <person name="Piganeau G."/>
            <person name="Jancek S."/>
            <person name="Heijde M."/>
            <person name="Jabbari K."/>
            <person name="Bowler C."/>
            <person name="Lohr M."/>
            <person name="Robbens S."/>
            <person name="Werner G."/>
            <person name="Dubchak I."/>
            <person name="Pazour G.J."/>
            <person name="Ren Q."/>
            <person name="Paulsen I."/>
            <person name="Delwiche C."/>
            <person name="Schmutz J."/>
            <person name="Rokhsar D."/>
            <person name="Van de Peer Y."/>
            <person name="Moreau H."/>
            <person name="Grigoriev I.V."/>
        </authorList>
    </citation>
    <scope>NUCLEOTIDE SEQUENCE [LARGE SCALE GENOMIC DNA]</scope>
    <source>
        <strain evidence="4 5">CCE9901</strain>
    </source>
</reference>
<dbReference type="Proteomes" id="UP000001568">
    <property type="component" value="Chromosome 12"/>
</dbReference>
<dbReference type="RefSeq" id="XP_001420624.1">
    <property type="nucleotide sequence ID" value="XM_001420587.1"/>
</dbReference>
<evidence type="ECO:0000313" key="4">
    <source>
        <dbReference type="EMBL" id="ABO98917.1"/>
    </source>
</evidence>
<dbReference type="KEGG" id="olu:OSTLU_13119"/>
<dbReference type="HOGENOM" id="CLU_012184_8_1_1"/>
<dbReference type="InterPro" id="IPR038765">
    <property type="entry name" value="Papain-like_cys_pep_sf"/>
</dbReference>
<gene>
    <name evidence="4" type="ORF">OSTLU_13119</name>
</gene>
<dbReference type="Gene3D" id="3.90.70.10">
    <property type="entry name" value="Cysteine proteinases"/>
    <property type="match status" value="1"/>
</dbReference>
<dbReference type="InterPro" id="IPR000668">
    <property type="entry name" value="Peptidase_C1A_C"/>
</dbReference>
<keyword evidence="5" id="KW-1185">Reference proteome</keyword>
<dbReference type="SMART" id="SM00645">
    <property type="entry name" value="Pept_C1"/>
    <property type="match status" value="1"/>
</dbReference>
<dbReference type="OMA" id="WAFSANA"/>
<dbReference type="PROSITE" id="PS00139">
    <property type="entry name" value="THIOL_PROTEASE_CYS"/>
    <property type="match status" value="1"/>
</dbReference>
<dbReference type="SUPFAM" id="SSF54001">
    <property type="entry name" value="Cysteine proteinases"/>
    <property type="match status" value="1"/>
</dbReference>
<dbReference type="PANTHER" id="PTHR12411">
    <property type="entry name" value="CYSTEINE PROTEASE FAMILY C1-RELATED"/>
    <property type="match status" value="1"/>
</dbReference>
<dbReference type="STRING" id="436017.A4S5K4"/>
<dbReference type="InterPro" id="IPR000169">
    <property type="entry name" value="Pept_cys_AS"/>
</dbReference>
<evidence type="ECO:0000256" key="1">
    <source>
        <dbReference type="ARBA" id="ARBA00008455"/>
    </source>
</evidence>
<dbReference type="Pfam" id="PF00112">
    <property type="entry name" value="Peptidase_C1"/>
    <property type="match status" value="1"/>
</dbReference>
<dbReference type="GO" id="GO:0006508">
    <property type="term" value="P:proteolysis"/>
    <property type="evidence" value="ECO:0007669"/>
    <property type="project" value="InterPro"/>
</dbReference>
<keyword evidence="2" id="KW-1015">Disulfide bond</keyword>
<proteinExistence type="inferred from homology"/>
<feature type="domain" description="Peptidase C1A papain C-terminal" evidence="3">
    <location>
        <begin position="35"/>
        <end position="238"/>
    </location>
</feature>
<dbReference type="Gramene" id="ABO98917">
    <property type="protein sequence ID" value="ABO98917"/>
    <property type="gene ID" value="OSTLU_13119"/>
</dbReference>
<dbReference type="EMBL" id="CP000592">
    <property type="protein sequence ID" value="ABO98917.1"/>
    <property type="molecule type" value="Genomic_DNA"/>
</dbReference>
<dbReference type="FunFam" id="3.90.70.10:FF:000332">
    <property type="entry name" value="Cathepsin L1"/>
    <property type="match status" value="1"/>
</dbReference>
<protein>
    <recommendedName>
        <fullName evidence="3">Peptidase C1A papain C-terminal domain-containing protein</fullName>
    </recommendedName>
</protein>
<dbReference type="AlphaFoldDB" id="A4S5K4"/>
<comment type="similarity">
    <text evidence="1">Belongs to the peptidase C1 family.</text>
</comment>
<dbReference type="InterPro" id="IPR013128">
    <property type="entry name" value="Peptidase_C1A"/>
</dbReference>